<feature type="transmembrane region" description="Helical" evidence="2">
    <location>
        <begin position="715"/>
        <end position="733"/>
    </location>
</feature>
<reference evidence="5" key="3">
    <citation type="journal article" date="2017" name="Nature">
        <title>Genome sequence of the progenitor of the wheat D genome Aegilops tauschii.</title>
        <authorList>
            <person name="Luo M.C."/>
            <person name="Gu Y.Q."/>
            <person name="Puiu D."/>
            <person name="Wang H."/>
            <person name="Twardziok S.O."/>
            <person name="Deal K.R."/>
            <person name="Huo N."/>
            <person name="Zhu T."/>
            <person name="Wang L."/>
            <person name="Wang Y."/>
            <person name="McGuire P.E."/>
            <person name="Liu S."/>
            <person name="Long H."/>
            <person name="Ramasamy R.K."/>
            <person name="Rodriguez J.C."/>
            <person name="Van S.L."/>
            <person name="Yuan L."/>
            <person name="Wang Z."/>
            <person name="Xia Z."/>
            <person name="Xiao L."/>
            <person name="Anderson O.D."/>
            <person name="Ouyang S."/>
            <person name="Liang Y."/>
            <person name="Zimin A.V."/>
            <person name="Pertea G."/>
            <person name="Qi P."/>
            <person name="Bennetzen J.L."/>
            <person name="Dai X."/>
            <person name="Dawson M.W."/>
            <person name="Muller H.G."/>
            <person name="Kugler K."/>
            <person name="Rivarola-Duarte L."/>
            <person name="Spannagl M."/>
            <person name="Mayer K.F.X."/>
            <person name="Lu F.H."/>
            <person name="Bevan M.W."/>
            <person name="Leroy P."/>
            <person name="Li P."/>
            <person name="You F.M."/>
            <person name="Sun Q."/>
            <person name="Liu Z."/>
            <person name="Lyons E."/>
            <person name="Wicker T."/>
            <person name="Salzberg S.L."/>
            <person name="Devos K.M."/>
            <person name="Dvorak J."/>
        </authorList>
    </citation>
    <scope>NUCLEOTIDE SEQUENCE [LARGE SCALE GENOMIC DNA]</scope>
    <source>
        <strain evidence="5">cv. AL8/78</strain>
    </source>
</reference>
<evidence type="ECO:0000259" key="4">
    <source>
        <dbReference type="Pfam" id="PF25306"/>
    </source>
</evidence>
<evidence type="ECO:0000313" key="6">
    <source>
        <dbReference type="Proteomes" id="UP000015105"/>
    </source>
</evidence>
<keyword evidence="2" id="KW-1133">Transmembrane helix</keyword>
<reference evidence="5" key="5">
    <citation type="journal article" date="2021" name="G3 (Bethesda)">
        <title>Aegilops tauschii genome assembly Aet v5.0 features greater sequence contiguity and improved annotation.</title>
        <authorList>
            <person name="Wang L."/>
            <person name="Zhu T."/>
            <person name="Rodriguez J.C."/>
            <person name="Deal K.R."/>
            <person name="Dubcovsky J."/>
            <person name="McGuire P.E."/>
            <person name="Lux T."/>
            <person name="Spannagl M."/>
            <person name="Mayer K.F.X."/>
            <person name="Baldrich P."/>
            <person name="Meyers B.C."/>
            <person name="Huo N."/>
            <person name="Gu Y.Q."/>
            <person name="Zhou H."/>
            <person name="Devos K.M."/>
            <person name="Bennetzen J.L."/>
            <person name="Unver T."/>
            <person name="Budak H."/>
            <person name="Gulick P.J."/>
            <person name="Galiba G."/>
            <person name="Kalapos B."/>
            <person name="Nelson D.R."/>
            <person name="Li P."/>
            <person name="You F.M."/>
            <person name="Luo M.C."/>
            <person name="Dvorak J."/>
        </authorList>
    </citation>
    <scope>NUCLEOTIDE SEQUENCE [LARGE SCALE GENOMIC DNA]</scope>
    <source>
        <strain evidence="5">cv. AL8/78</strain>
    </source>
</reference>
<keyword evidence="2" id="KW-0472">Membrane</keyword>
<evidence type="ECO:0000259" key="3">
    <source>
        <dbReference type="Pfam" id="PF07762"/>
    </source>
</evidence>
<keyword evidence="6" id="KW-1185">Reference proteome</keyword>
<dbReference type="Gramene" id="AET3Gv20130200.5">
    <property type="protein sequence ID" value="AET3Gv20130200.5"/>
    <property type="gene ID" value="AET3Gv20130200"/>
</dbReference>
<dbReference type="Pfam" id="PF25306">
    <property type="entry name" value="DUF7880"/>
    <property type="match status" value="1"/>
</dbReference>
<dbReference type="PANTHER" id="PTHR33074:SF133">
    <property type="entry name" value="DUF1618 DOMAIN-CONTAINING PROTEIN"/>
    <property type="match status" value="1"/>
</dbReference>
<dbReference type="AlphaFoldDB" id="A0A453DWD9"/>
<dbReference type="Proteomes" id="UP000015105">
    <property type="component" value="Chromosome 3D"/>
</dbReference>
<feature type="region of interest" description="Disordered" evidence="1">
    <location>
        <begin position="1"/>
        <end position="27"/>
    </location>
</feature>
<organism evidence="5 6">
    <name type="scientific">Aegilops tauschii subsp. strangulata</name>
    <name type="common">Goatgrass</name>
    <dbReference type="NCBI Taxonomy" id="200361"/>
    <lineage>
        <taxon>Eukaryota</taxon>
        <taxon>Viridiplantae</taxon>
        <taxon>Streptophyta</taxon>
        <taxon>Embryophyta</taxon>
        <taxon>Tracheophyta</taxon>
        <taxon>Spermatophyta</taxon>
        <taxon>Magnoliopsida</taxon>
        <taxon>Liliopsida</taxon>
        <taxon>Poales</taxon>
        <taxon>Poaceae</taxon>
        <taxon>BOP clade</taxon>
        <taxon>Pooideae</taxon>
        <taxon>Triticodae</taxon>
        <taxon>Triticeae</taxon>
        <taxon>Triticinae</taxon>
        <taxon>Aegilops</taxon>
    </lineage>
</organism>
<dbReference type="PANTHER" id="PTHR33074">
    <property type="entry name" value="EXPRESSED PROTEIN-RELATED"/>
    <property type="match status" value="1"/>
</dbReference>
<dbReference type="EnsemblPlants" id="AET3Gv20130200.5">
    <property type="protein sequence ID" value="AET3Gv20130200.5"/>
    <property type="gene ID" value="AET3Gv20130200"/>
</dbReference>
<evidence type="ECO:0000313" key="5">
    <source>
        <dbReference type="EnsemblPlants" id="AET3Gv20130200.5"/>
    </source>
</evidence>
<evidence type="ECO:0000256" key="1">
    <source>
        <dbReference type="SAM" id="MobiDB-lite"/>
    </source>
</evidence>
<feature type="domain" description="DUF1618" evidence="3">
    <location>
        <begin position="258"/>
        <end position="400"/>
    </location>
</feature>
<reference evidence="6" key="2">
    <citation type="journal article" date="2017" name="Nat. Plants">
        <title>The Aegilops tauschii genome reveals multiple impacts of transposons.</title>
        <authorList>
            <person name="Zhao G."/>
            <person name="Zou C."/>
            <person name="Li K."/>
            <person name="Wang K."/>
            <person name="Li T."/>
            <person name="Gao L."/>
            <person name="Zhang X."/>
            <person name="Wang H."/>
            <person name="Yang Z."/>
            <person name="Liu X."/>
            <person name="Jiang W."/>
            <person name="Mao L."/>
            <person name="Kong X."/>
            <person name="Jiao Y."/>
            <person name="Jia J."/>
        </authorList>
    </citation>
    <scope>NUCLEOTIDE SEQUENCE [LARGE SCALE GENOMIC DNA]</scope>
    <source>
        <strain evidence="6">cv. AL8/78</strain>
    </source>
</reference>
<dbReference type="InterPro" id="IPR011676">
    <property type="entry name" value="DUF1618"/>
</dbReference>
<sequence length="739" mass="82334">KRKNKRESQSNSPRPCPSSPRRPRRPQPLERSMAWITTASFNPSSLTGPYVAGGAAAASPRSSAYPDWVLLRKTARISAFRNATTAEGRTAEGRAVEASFWLVDPPGVSYFSVHCPGLQEEPQVVCAEAAFVLFRVRFSFPSERRISTHHFVYTARGAAGPPSLQLLPEPPGVEAVKSHQLGLLPRGGERYAVAFLDRSWTARGDAWQWQFDAYVFSSETCSWSKKEASLGLSESDAALLRPYATSKQIVVGASALGWVDISRGITVLCDLFDERPVVKYIPFPATGVCIAPYYRLTRHSAQCFHDVACYDGLIKFVEIGSNEPDCMIKGKGWRATTWIRNISWRSWRKHTRVDVANISVDPRYSALLPELWNHETHKLELKKLVFLLPTLSVRNDDLLYIMAKVGGEHDKAWVIAVGMKSAVVEGLAPVSTGRYCPSTMFSPCAFPSYLNNMTQGNKSEEPLVGCDGGILEEEEIQAEHRIRGPDMGNPVVKYFKRMSASQCALQVLLTQRWFRELDEWLDSQGSACDACCKSLPYWCPASALCFDIKAVVNYASYNGDGEGASMAVDSCLRALDDFYKLLKQSPLSDPSTTEAMKLQIMVALGALDSILEFVPLNRMPRSIQKVLVDVCLERKEKTLVCEHCEKPGLTEDESDEWRQWGSDSGDESDEWQQGSSDSEDESDEWQRVGPDSDDSLETRGEKQAQVLDRRSGHSYWLYFVGCVLVVIAARALSHLTLMS</sequence>
<feature type="region of interest" description="Disordered" evidence="1">
    <location>
        <begin position="652"/>
        <end position="703"/>
    </location>
</feature>
<reference evidence="6" key="1">
    <citation type="journal article" date="2014" name="Science">
        <title>Ancient hybridizations among the ancestral genomes of bread wheat.</title>
        <authorList>
            <consortium name="International Wheat Genome Sequencing Consortium,"/>
            <person name="Marcussen T."/>
            <person name="Sandve S.R."/>
            <person name="Heier L."/>
            <person name="Spannagl M."/>
            <person name="Pfeifer M."/>
            <person name="Jakobsen K.S."/>
            <person name="Wulff B.B."/>
            <person name="Steuernagel B."/>
            <person name="Mayer K.F."/>
            <person name="Olsen O.A."/>
        </authorList>
    </citation>
    <scope>NUCLEOTIDE SEQUENCE [LARGE SCALE GENOMIC DNA]</scope>
    <source>
        <strain evidence="6">cv. AL8/78</strain>
    </source>
</reference>
<dbReference type="InterPro" id="IPR057202">
    <property type="entry name" value="DUF7880"/>
</dbReference>
<proteinExistence type="predicted"/>
<protein>
    <submittedName>
        <fullName evidence="5">Uncharacterized protein</fullName>
    </submittedName>
</protein>
<dbReference type="STRING" id="200361.A0A453DWD9"/>
<dbReference type="Pfam" id="PF07762">
    <property type="entry name" value="DUF1618"/>
    <property type="match status" value="1"/>
</dbReference>
<name>A0A453DWD9_AEGTS</name>
<reference evidence="5" key="4">
    <citation type="submission" date="2019-03" db="UniProtKB">
        <authorList>
            <consortium name="EnsemblPlants"/>
        </authorList>
    </citation>
    <scope>IDENTIFICATION</scope>
</reference>
<evidence type="ECO:0000256" key="2">
    <source>
        <dbReference type="SAM" id="Phobius"/>
    </source>
</evidence>
<keyword evidence="2" id="KW-0812">Transmembrane</keyword>
<feature type="domain" description="DUF7880" evidence="4">
    <location>
        <begin position="500"/>
        <end position="622"/>
    </location>
</feature>
<accession>A0A453DWD9</accession>